<proteinExistence type="predicted"/>
<accession>A0A8S5UCK0</accession>
<protein>
    <submittedName>
        <fullName evidence="1">Uncharacterized protein</fullName>
    </submittedName>
</protein>
<dbReference type="EMBL" id="BK016063">
    <property type="protein sequence ID" value="DAF92155.1"/>
    <property type="molecule type" value="Genomic_DNA"/>
</dbReference>
<reference evidence="1" key="1">
    <citation type="journal article" date="2021" name="Proc. Natl. Acad. Sci. U.S.A.">
        <title>A Catalog of Tens of Thousands of Viruses from Human Metagenomes Reveals Hidden Associations with Chronic Diseases.</title>
        <authorList>
            <person name="Tisza M.J."/>
            <person name="Buck C.B."/>
        </authorList>
    </citation>
    <scope>NUCLEOTIDE SEQUENCE</scope>
    <source>
        <strain evidence="1">CtgN495</strain>
    </source>
</reference>
<evidence type="ECO:0000313" key="1">
    <source>
        <dbReference type="EMBL" id="DAF92155.1"/>
    </source>
</evidence>
<name>A0A8S5UCK0_9CAUD</name>
<organism evidence="1">
    <name type="scientific">Siphoviridae sp. ctgN495</name>
    <dbReference type="NCBI Taxonomy" id="2825608"/>
    <lineage>
        <taxon>Viruses</taxon>
        <taxon>Duplodnaviria</taxon>
        <taxon>Heunggongvirae</taxon>
        <taxon>Uroviricota</taxon>
        <taxon>Caudoviricetes</taxon>
    </lineage>
</organism>
<sequence length="54" mass="5979">MVVQISLCLFGVCWSIRHYLGSNPRQVAIVYWSPSTYDNQNCIGDGMGNGSPDK</sequence>